<proteinExistence type="predicted"/>
<dbReference type="OrthoDB" id="9824963at2"/>
<gene>
    <name evidence="1" type="ORF">C7B77_27865</name>
</gene>
<protein>
    <submittedName>
        <fullName evidence="1">Uncharacterized protein</fullName>
    </submittedName>
</protein>
<dbReference type="RefSeq" id="WP_015158157.1">
    <property type="nucleotide sequence ID" value="NZ_PVWO01000658.1"/>
</dbReference>
<dbReference type="AlphaFoldDB" id="A0A2T1F7K2"/>
<evidence type="ECO:0000313" key="2">
    <source>
        <dbReference type="Proteomes" id="UP000238937"/>
    </source>
</evidence>
<sequence>MNDKKVEDPKLVIVYFANGTVQWVKSGSTNQWSRDGGRVNKFFEGRVYQTATGEKVKIKQHFKLLNTVFMDVGTGAFLDTVREDLLGLVPDPNDSIQHCKWWDVDWSCPIVFEPKPERKPYKSPIVRS</sequence>
<dbReference type="EMBL" id="PVWO01000658">
    <property type="protein sequence ID" value="PSB40916.1"/>
    <property type="molecule type" value="Genomic_DNA"/>
</dbReference>
<evidence type="ECO:0000313" key="1">
    <source>
        <dbReference type="EMBL" id="PSB40916.1"/>
    </source>
</evidence>
<reference evidence="1 2" key="1">
    <citation type="submission" date="2018-03" db="EMBL/GenBank/DDBJ databases">
        <title>The ancient ancestry and fast evolution of plastids.</title>
        <authorList>
            <person name="Moore K.R."/>
            <person name="Magnabosco C."/>
            <person name="Momper L."/>
            <person name="Gold D.A."/>
            <person name="Bosak T."/>
            <person name="Fournier G.P."/>
        </authorList>
    </citation>
    <scope>NUCLEOTIDE SEQUENCE [LARGE SCALE GENOMIC DNA]</scope>
    <source>
        <strain evidence="1 2">CCALA 037</strain>
    </source>
</reference>
<keyword evidence="2" id="KW-1185">Reference proteome</keyword>
<organism evidence="1 2">
    <name type="scientific">Chamaesiphon polymorphus CCALA 037</name>
    <dbReference type="NCBI Taxonomy" id="2107692"/>
    <lineage>
        <taxon>Bacteria</taxon>
        <taxon>Bacillati</taxon>
        <taxon>Cyanobacteriota</taxon>
        <taxon>Cyanophyceae</taxon>
        <taxon>Gomontiellales</taxon>
        <taxon>Chamaesiphonaceae</taxon>
        <taxon>Chamaesiphon</taxon>
    </lineage>
</organism>
<comment type="caution">
    <text evidence="1">The sequence shown here is derived from an EMBL/GenBank/DDBJ whole genome shotgun (WGS) entry which is preliminary data.</text>
</comment>
<dbReference type="Proteomes" id="UP000238937">
    <property type="component" value="Unassembled WGS sequence"/>
</dbReference>
<accession>A0A2T1F7K2</accession>
<name>A0A2T1F7K2_9CYAN</name>